<dbReference type="InterPro" id="IPR013325">
    <property type="entry name" value="RNA_pol_sigma_r2"/>
</dbReference>
<evidence type="ECO:0000313" key="8">
    <source>
        <dbReference type="EMBL" id="AWG25788.1"/>
    </source>
</evidence>
<evidence type="ECO:0000256" key="4">
    <source>
        <dbReference type="ARBA" id="ARBA00023125"/>
    </source>
</evidence>
<dbReference type="InterPro" id="IPR013324">
    <property type="entry name" value="RNA_pol_sigma_r3/r4-like"/>
</dbReference>
<feature type="domain" description="RNA polymerase sigma factor 70 region 4 type 2" evidence="7">
    <location>
        <begin position="123"/>
        <end position="175"/>
    </location>
</feature>
<proteinExistence type="inferred from homology"/>
<evidence type="ECO:0000256" key="3">
    <source>
        <dbReference type="ARBA" id="ARBA00023082"/>
    </source>
</evidence>
<dbReference type="PANTHER" id="PTHR43133:SF8">
    <property type="entry name" value="RNA POLYMERASE SIGMA FACTOR HI_1459-RELATED"/>
    <property type="match status" value="1"/>
</dbReference>
<gene>
    <name evidence="8" type="ORF">FK004_11420</name>
</gene>
<keyword evidence="9" id="KW-1185">Reference proteome</keyword>
<keyword evidence="5" id="KW-0804">Transcription</keyword>
<dbReference type="Pfam" id="PF04542">
    <property type="entry name" value="Sigma70_r2"/>
    <property type="match status" value="1"/>
</dbReference>
<dbReference type="InterPro" id="IPR014284">
    <property type="entry name" value="RNA_pol_sigma-70_dom"/>
</dbReference>
<dbReference type="GO" id="GO:0016987">
    <property type="term" value="F:sigma factor activity"/>
    <property type="evidence" value="ECO:0007669"/>
    <property type="project" value="UniProtKB-KW"/>
</dbReference>
<dbReference type="InterPro" id="IPR007627">
    <property type="entry name" value="RNA_pol_sigma70_r2"/>
</dbReference>
<dbReference type="InterPro" id="IPR036388">
    <property type="entry name" value="WH-like_DNA-bd_sf"/>
</dbReference>
<dbReference type="SUPFAM" id="SSF88659">
    <property type="entry name" value="Sigma3 and sigma4 domains of RNA polymerase sigma factors"/>
    <property type="match status" value="1"/>
</dbReference>
<keyword evidence="3" id="KW-0731">Sigma factor</keyword>
<evidence type="ECO:0000256" key="1">
    <source>
        <dbReference type="ARBA" id="ARBA00010641"/>
    </source>
</evidence>
<dbReference type="CDD" id="cd06171">
    <property type="entry name" value="Sigma70_r4"/>
    <property type="match status" value="1"/>
</dbReference>
<reference evidence="8 9" key="1">
    <citation type="submission" date="2017-04" db="EMBL/GenBank/DDBJ databases">
        <title>Complete genome sequence of Flavobacterium kingsejong AJ004.</title>
        <authorList>
            <person name="Lee P.C."/>
        </authorList>
    </citation>
    <scope>NUCLEOTIDE SEQUENCE [LARGE SCALE GENOMIC DNA]</scope>
    <source>
        <strain evidence="8 9">AJ004</strain>
    </source>
</reference>
<dbReference type="EMBL" id="CP020919">
    <property type="protein sequence ID" value="AWG25788.1"/>
    <property type="molecule type" value="Genomic_DNA"/>
</dbReference>
<evidence type="ECO:0000259" key="6">
    <source>
        <dbReference type="Pfam" id="PF04542"/>
    </source>
</evidence>
<evidence type="ECO:0000313" key="9">
    <source>
        <dbReference type="Proteomes" id="UP000244677"/>
    </source>
</evidence>
<dbReference type="Gene3D" id="1.10.1740.10">
    <property type="match status" value="1"/>
</dbReference>
<accession>A0A2S1LQ13</accession>
<dbReference type="PANTHER" id="PTHR43133">
    <property type="entry name" value="RNA POLYMERASE ECF-TYPE SIGMA FACTO"/>
    <property type="match status" value="1"/>
</dbReference>
<evidence type="ECO:0000256" key="2">
    <source>
        <dbReference type="ARBA" id="ARBA00023015"/>
    </source>
</evidence>
<organism evidence="8 9">
    <name type="scientific">Flavobacterium kingsejongi</name>
    <dbReference type="NCBI Taxonomy" id="1678728"/>
    <lineage>
        <taxon>Bacteria</taxon>
        <taxon>Pseudomonadati</taxon>
        <taxon>Bacteroidota</taxon>
        <taxon>Flavobacteriia</taxon>
        <taxon>Flavobacteriales</taxon>
        <taxon>Flavobacteriaceae</taxon>
        <taxon>Flavobacterium</taxon>
    </lineage>
</organism>
<evidence type="ECO:0000259" key="7">
    <source>
        <dbReference type="Pfam" id="PF08281"/>
    </source>
</evidence>
<dbReference type="NCBIfam" id="TIGR02937">
    <property type="entry name" value="sigma70-ECF"/>
    <property type="match status" value="1"/>
</dbReference>
<dbReference type="Pfam" id="PF08281">
    <property type="entry name" value="Sigma70_r4_2"/>
    <property type="match status" value="1"/>
</dbReference>
<dbReference type="GO" id="GO:0003677">
    <property type="term" value="F:DNA binding"/>
    <property type="evidence" value="ECO:0007669"/>
    <property type="project" value="UniProtKB-KW"/>
</dbReference>
<evidence type="ECO:0000256" key="5">
    <source>
        <dbReference type="ARBA" id="ARBA00023163"/>
    </source>
</evidence>
<protein>
    <submittedName>
        <fullName evidence="8">RNA polymerase subunit sigma-24</fullName>
    </submittedName>
</protein>
<dbReference type="Gene3D" id="1.10.10.10">
    <property type="entry name" value="Winged helix-like DNA-binding domain superfamily/Winged helix DNA-binding domain"/>
    <property type="match status" value="1"/>
</dbReference>
<dbReference type="GO" id="GO:0006352">
    <property type="term" value="P:DNA-templated transcription initiation"/>
    <property type="evidence" value="ECO:0007669"/>
    <property type="project" value="InterPro"/>
</dbReference>
<dbReference type="InterPro" id="IPR039425">
    <property type="entry name" value="RNA_pol_sigma-70-like"/>
</dbReference>
<dbReference type="OrthoDB" id="1027298at2"/>
<comment type="similarity">
    <text evidence="1">Belongs to the sigma-70 factor family. ECF subfamily.</text>
</comment>
<dbReference type="InterPro" id="IPR013249">
    <property type="entry name" value="RNA_pol_sigma70_r4_t2"/>
</dbReference>
<dbReference type="Proteomes" id="UP000244677">
    <property type="component" value="Chromosome"/>
</dbReference>
<sequence>MDTIEDQQCIDKLKKGDTASYAFLVDKYKDMAFTISLKVTKNRVTAEDAVQESFIKAYISIHSFKGHSKFSTWLYTIVYRTSLAIAKEQKLQTVPLNDRSHNNYNPDHSVPQLEKLQLEEQQQYIKAAIDQLPEKEALLVTLYYRNESSIKEICTITGFSASNVKIILFRARKKLENDLKFLL</sequence>
<dbReference type="RefSeq" id="WP_108737356.1">
    <property type="nucleotide sequence ID" value="NZ_CP020919.1"/>
</dbReference>
<name>A0A2S1LQ13_9FLAO</name>
<dbReference type="AlphaFoldDB" id="A0A2S1LQ13"/>
<feature type="domain" description="RNA polymerase sigma-70 region 2" evidence="6">
    <location>
        <begin position="24"/>
        <end position="82"/>
    </location>
</feature>
<dbReference type="SUPFAM" id="SSF88946">
    <property type="entry name" value="Sigma2 domain of RNA polymerase sigma factors"/>
    <property type="match status" value="1"/>
</dbReference>
<keyword evidence="2" id="KW-0805">Transcription regulation</keyword>
<keyword evidence="4" id="KW-0238">DNA-binding</keyword>
<dbReference type="KEGG" id="fki:FK004_11420"/>